<name>A0A2M6W3D5_9BACT</name>
<sequence length="237" mass="26478">MLEIKKLNSGYKDLRILHDVSLSLPVGKISVLLGPNGAGKSTLIKSVYNLADVRSGEILFEGQNITRCPAHRLIRMGINYVPQGKINFSELSVRDNLLLGGHHVKDKNTVKKQMEKVYDKFPILKEKERQKAFSLSGGQQQMLALGRAMISRPKLLLLDEPSLGLSPKLVKEVFNTIKTINEEFGATILVVEHNIKSFLDIAHHGYVLIEGRLMADQDCASLKTSEIMKKVFMGQLE</sequence>
<dbReference type="Gene3D" id="3.40.50.300">
    <property type="entry name" value="P-loop containing nucleotide triphosphate hydrolases"/>
    <property type="match status" value="1"/>
</dbReference>
<dbReference type="InterPro" id="IPR017871">
    <property type="entry name" value="ABC_transporter-like_CS"/>
</dbReference>
<keyword evidence="4 7" id="KW-0067">ATP-binding</keyword>
<dbReference type="GO" id="GO:0015807">
    <property type="term" value="P:L-amino acid transport"/>
    <property type="evidence" value="ECO:0007669"/>
    <property type="project" value="TreeGrafter"/>
</dbReference>
<keyword evidence="2" id="KW-0813">Transport</keyword>
<dbReference type="Proteomes" id="UP000231183">
    <property type="component" value="Unassembled WGS sequence"/>
</dbReference>
<feature type="domain" description="ABC transporter" evidence="6">
    <location>
        <begin position="2"/>
        <end position="235"/>
    </location>
</feature>
<dbReference type="SUPFAM" id="SSF52540">
    <property type="entry name" value="P-loop containing nucleoside triphosphate hydrolases"/>
    <property type="match status" value="1"/>
</dbReference>
<keyword evidence="3" id="KW-0547">Nucleotide-binding</keyword>
<comment type="caution">
    <text evidence="7">The sequence shown here is derived from an EMBL/GenBank/DDBJ whole genome shotgun (WGS) entry which is preliminary data.</text>
</comment>
<proteinExistence type="inferred from homology"/>
<dbReference type="EMBL" id="PFBX01000045">
    <property type="protein sequence ID" value="PIT87230.1"/>
    <property type="molecule type" value="Genomic_DNA"/>
</dbReference>
<organism evidence="7 8">
    <name type="scientific">Candidatus Magasanikbacteria bacterium CG10_big_fil_rev_8_21_14_0_10_40_10</name>
    <dbReference type="NCBI Taxonomy" id="1974648"/>
    <lineage>
        <taxon>Bacteria</taxon>
        <taxon>Candidatus Magasanikiibacteriota</taxon>
    </lineage>
</organism>
<dbReference type="PROSITE" id="PS00211">
    <property type="entry name" value="ABC_TRANSPORTER_1"/>
    <property type="match status" value="1"/>
</dbReference>
<dbReference type="Pfam" id="PF00005">
    <property type="entry name" value="ABC_tran"/>
    <property type="match status" value="1"/>
</dbReference>
<dbReference type="PANTHER" id="PTHR43820">
    <property type="entry name" value="HIGH-AFFINITY BRANCHED-CHAIN AMINO ACID TRANSPORT ATP-BINDING PROTEIN LIVF"/>
    <property type="match status" value="1"/>
</dbReference>
<dbReference type="CDD" id="cd03224">
    <property type="entry name" value="ABC_TM1139_LivF_branched"/>
    <property type="match status" value="1"/>
</dbReference>
<accession>A0A2M6W3D5</accession>
<evidence type="ECO:0000259" key="6">
    <source>
        <dbReference type="PROSITE" id="PS50893"/>
    </source>
</evidence>
<protein>
    <submittedName>
        <fullName evidence="7">ABC transporter ATP-binding protein</fullName>
    </submittedName>
</protein>
<dbReference type="PROSITE" id="PS50893">
    <property type="entry name" value="ABC_TRANSPORTER_2"/>
    <property type="match status" value="1"/>
</dbReference>
<dbReference type="InterPro" id="IPR003439">
    <property type="entry name" value="ABC_transporter-like_ATP-bd"/>
</dbReference>
<evidence type="ECO:0000256" key="3">
    <source>
        <dbReference type="ARBA" id="ARBA00022741"/>
    </source>
</evidence>
<dbReference type="InterPro" id="IPR027417">
    <property type="entry name" value="P-loop_NTPase"/>
</dbReference>
<dbReference type="GO" id="GO:0016887">
    <property type="term" value="F:ATP hydrolysis activity"/>
    <property type="evidence" value="ECO:0007669"/>
    <property type="project" value="InterPro"/>
</dbReference>
<dbReference type="AlphaFoldDB" id="A0A2M6W3D5"/>
<dbReference type="InterPro" id="IPR003593">
    <property type="entry name" value="AAA+_ATPase"/>
</dbReference>
<evidence type="ECO:0000256" key="5">
    <source>
        <dbReference type="ARBA" id="ARBA00022970"/>
    </source>
</evidence>
<dbReference type="PANTHER" id="PTHR43820:SF7">
    <property type="entry name" value="BRANCHED-CHAIN AMINO ACID TRANSPORT ATP-BINDING PROTEIN LIVF-RELATED"/>
    <property type="match status" value="1"/>
</dbReference>
<evidence type="ECO:0000256" key="1">
    <source>
        <dbReference type="ARBA" id="ARBA00005417"/>
    </source>
</evidence>
<reference evidence="8" key="1">
    <citation type="submission" date="2017-09" db="EMBL/GenBank/DDBJ databases">
        <title>Depth-based differentiation of microbial function through sediment-hosted aquifers and enrichment of novel symbionts in the deep terrestrial subsurface.</title>
        <authorList>
            <person name="Probst A.J."/>
            <person name="Ladd B."/>
            <person name="Jarett J.K."/>
            <person name="Geller-Mcgrath D.E."/>
            <person name="Sieber C.M.K."/>
            <person name="Emerson J.B."/>
            <person name="Anantharaman K."/>
            <person name="Thomas B.C."/>
            <person name="Malmstrom R."/>
            <person name="Stieglmeier M."/>
            <person name="Klingl A."/>
            <person name="Woyke T."/>
            <person name="Ryan C.M."/>
            <person name="Banfield J.F."/>
        </authorList>
    </citation>
    <scope>NUCLEOTIDE SEQUENCE [LARGE SCALE GENOMIC DNA]</scope>
</reference>
<dbReference type="GO" id="GO:0005524">
    <property type="term" value="F:ATP binding"/>
    <property type="evidence" value="ECO:0007669"/>
    <property type="project" value="UniProtKB-KW"/>
</dbReference>
<comment type="similarity">
    <text evidence="1">Belongs to the ABC transporter superfamily.</text>
</comment>
<evidence type="ECO:0000313" key="7">
    <source>
        <dbReference type="EMBL" id="PIT87230.1"/>
    </source>
</evidence>
<keyword evidence="5" id="KW-0029">Amino-acid transport</keyword>
<evidence type="ECO:0000256" key="4">
    <source>
        <dbReference type="ARBA" id="ARBA00022840"/>
    </source>
</evidence>
<dbReference type="SMART" id="SM00382">
    <property type="entry name" value="AAA"/>
    <property type="match status" value="1"/>
</dbReference>
<dbReference type="InterPro" id="IPR052156">
    <property type="entry name" value="BCAA_Transport_ATP-bd_LivF"/>
</dbReference>
<evidence type="ECO:0000313" key="8">
    <source>
        <dbReference type="Proteomes" id="UP000231183"/>
    </source>
</evidence>
<gene>
    <name evidence="7" type="ORF">COU31_03985</name>
</gene>
<evidence type="ECO:0000256" key="2">
    <source>
        <dbReference type="ARBA" id="ARBA00022448"/>
    </source>
</evidence>
<dbReference type="GO" id="GO:0015658">
    <property type="term" value="F:branched-chain amino acid transmembrane transporter activity"/>
    <property type="evidence" value="ECO:0007669"/>
    <property type="project" value="TreeGrafter"/>
</dbReference>